<dbReference type="PANTHER" id="PTHR13774">
    <property type="entry name" value="PHENAZINE BIOSYNTHESIS PROTEIN"/>
    <property type="match status" value="1"/>
</dbReference>
<accession>A0A7W6ZYX3</accession>
<dbReference type="GO" id="GO:0005737">
    <property type="term" value="C:cytoplasm"/>
    <property type="evidence" value="ECO:0007669"/>
    <property type="project" value="TreeGrafter"/>
</dbReference>
<dbReference type="OrthoDB" id="9788221at2"/>
<organism evidence="4 5">
    <name type="scientific">Rhizobium leucaenae</name>
    <dbReference type="NCBI Taxonomy" id="29450"/>
    <lineage>
        <taxon>Bacteria</taxon>
        <taxon>Pseudomonadati</taxon>
        <taxon>Pseudomonadota</taxon>
        <taxon>Alphaproteobacteria</taxon>
        <taxon>Hyphomicrobiales</taxon>
        <taxon>Rhizobiaceae</taxon>
        <taxon>Rhizobium/Agrobacterium group</taxon>
        <taxon>Rhizobium</taxon>
    </lineage>
</organism>
<proteinExistence type="inferred from homology"/>
<dbReference type="PANTHER" id="PTHR13774:SF17">
    <property type="entry name" value="PHENAZINE BIOSYNTHESIS-LIKE DOMAIN-CONTAINING PROTEIN"/>
    <property type="match status" value="1"/>
</dbReference>
<dbReference type="EMBL" id="JACIIG010000023">
    <property type="protein sequence ID" value="MBB4571342.1"/>
    <property type="molecule type" value="Genomic_DNA"/>
</dbReference>
<dbReference type="GO" id="GO:0016853">
    <property type="term" value="F:isomerase activity"/>
    <property type="evidence" value="ECO:0007669"/>
    <property type="project" value="UniProtKB-KW"/>
</dbReference>
<comment type="caution">
    <text evidence="4">The sequence shown here is derived from an EMBL/GenBank/DDBJ whole genome shotgun (WGS) entry which is preliminary data.</text>
</comment>
<dbReference type="AlphaFoldDB" id="A0A7W6ZYX3"/>
<dbReference type="Gene3D" id="3.10.310.10">
    <property type="entry name" value="Diaminopimelate Epimerase, Chain A, domain 1"/>
    <property type="match status" value="2"/>
</dbReference>
<feature type="active site" evidence="3">
    <location>
        <position position="46"/>
    </location>
</feature>
<evidence type="ECO:0000256" key="3">
    <source>
        <dbReference type="PIRSR" id="PIRSR016184-1"/>
    </source>
</evidence>
<comment type="similarity">
    <text evidence="1">Belongs to the PhzF family.</text>
</comment>
<dbReference type="RefSeq" id="WP_028755347.1">
    <property type="nucleotide sequence ID" value="NZ_JACIIG010000023.1"/>
</dbReference>
<evidence type="ECO:0000256" key="2">
    <source>
        <dbReference type="ARBA" id="ARBA00023235"/>
    </source>
</evidence>
<evidence type="ECO:0000313" key="4">
    <source>
        <dbReference type="EMBL" id="MBB4571342.1"/>
    </source>
</evidence>
<dbReference type="InterPro" id="IPR003719">
    <property type="entry name" value="Phenazine_PhzF-like"/>
</dbReference>
<reference evidence="4 5" key="1">
    <citation type="submission" date="2020-08" db="EMBL/GenBank/DDBJ databases">
        <title>Genomic Encyclopedia of Type Strains, Phase IV (KMG-V): Genome sequencing to study the core and pangenomes of soil and plant-associated prokaryotes.</title>
        <authorList>
            <person name="Whitman W."/>
        </authorList>
    </citation>
    <scope>NUCLEOTIDE SEQUENCE [LARGE SCALE GENOMIC DNA]</scope>
    <source>
        <strain evidence="4 5">SEMIA 492</strain>
    </source>
</reference>
<dbReference type="NCBIfam" id="TIGR00654">
    <property type="entry name" value="PhzF_family"/>
    <property type="match status" value="1"/>
</dbReference>
<dbReference type="Pfam" id="PF02567">
    <property type="entry name" value="PhzC-PhzF"/>
    <property type="match status" value="1"/>
</dbReference>
<name>A0A7W6ZYX3_9HYPH</name>
<keyword evidence="2" id="KW-0413">Isomerase</keyword>
<dbReference type="PIRSF" id="PIRSF016184">
    <property type="entry name" value="PhzC_PhzF"/>
    <property type="match status" value="1"/>
</dbReference>
<gene>
    <name evidence="4" type="ORF">GGE60_005503</name>
</gene>
<dbReference type="Proteomes" id="UP000543836">
    <property type="component" value="Unassembled WGS sequence"/>
</dbReference>
<evidence type="ECO:0000313" key="5">
    <source>
        <dbReference type="Proteomes" id="UP000543836"/>
    </source>
</evidence>
<keyword evidence="5" id="KW-1185">Reference proteome</keyword>
<dbReference type="SUPFAM" id="SSF54506">
    <property type="entry name" value="Diaminopimelate epimerase-like"/>
    <property type="match status" value="1"/>
</dbReference>
<evidence type="ECO:0000256" key="1">
    <source>
        <dbReference type="ARBA" id="ARBA00008270"/>
    </source>
</evidence>
<sequence length="261" mass="28135">MLVQIFQVDAFTRRRFGGNPAAVMILESFLDDARLQDIAAENNLAETAFLVRDGADYRLRWFTPTVEVPLCGHATLASAAVVLERLEPGREVVTFHSASGPLVVSRSGDSYVMDFPARPMLATSTPEALTAAIGQNPTETLVDQHNYLAVLETAEQVRKLAPDLGAVTLLGRAGLIVTAPGDDGYDCVSRYFAPAKGIPEDPVTGGAHCALTPYWASRLGKTSLRAFQASARGGELRCRTFGERVELEGSCVFYLEGQADI</sequence>
<protein>
    <submittedName>
        <fullName evidence="4">PhzF family phenazine biosynthesis protein</fullName>
    </submittedName>
</protein>